<dbReference type="GO" id="GO:0003735">
    <property type="term" value="F:structural constituent of ribosome"/>
    <property type="evidence" value="ECO:0007669"/>
    <property type="project" value="InterPro"/>
</dbReference>
<comment type="caution">
    <text evidence="7">The sequence shown here is derived from an EMBL/GenBank/DDBJ whole genome shotgun (WGS) entry which is preliminary data.</text>
</comment>
<keyword evidence="2 5" id="KW-0689">Ribosomal protein</keyword>
<sequence>MEAKVYDVNGVEKSSVSLPEAVFGCEVNEALVHTVVKAYLANQRQGTAKTKGRSEVSGGGRKPFRQKGTGQARAGSNTSPLWIRGGKAHGAQPRDYRQGLTKKMRRGALVSAYSARASEENVAVLDGADFVEPKTSLFAGFLDKIGFSGKKVLVVISDDSRNVYLSGRNVKGVTLRRYCDVCTYDVVHADKVLFVNEDLVNKVEGVVKGE</sequence>
<feature type="region of interest" description="Disordered" evidence="6">
    <location>
        <begin position="44"/>
        <end position="94"/>
    </location>
</feature>
<dbReference type="InterPro" id="IPR002136">
    <property type="entry name" value="Ribosomal_uL4"/>
</dbReference>
<dbReference type="OrthoDB" id="9803201at2"/>
<dbReference type="PANTHER" id="PTHR10746">
    <property type="entry name" value="50S RIBOSOMAL PROTEIN L4"/>
    <property type="match status" value="1"/>
</dbReference>
<keyword evidence="8" id="KW-1185">Reference proteome</keyword>
<protein>
    <recommendedName>
        <fullName evidence="4 5">Large ribosomal subunit protein uL4</fullName>
    </recommendedName>
</protein>
<proteinExistence type="inferred from homology"/>
<keyword evidence="5" id="KW-0699">rRNA-binding</keyword>
<dbReference type="AlphaFoldDB" id="U7DA32"/>
<name>U7DA32_9BACT</name>
<dbReference type="NCBIfam" id="TIGR03953">
    <property type="entry name" value="rplD_bact"/>
    <property type="match status" value="1"/>
</dbReference>
<comment type="function">
    <text evidence="5">Forms part of the polypeptide exit tunnel.</text>
</comment>
<evidence type="ECO:0000256" key="4">
    <source>
        <dbReference type="ARBA" id="ARBA00035244"/>
    </source>
</evidence>
<keyword evidence="5" id="KW-0694">RNA-binding</keyword>
<dbReference type="Gene3D" id="3.40.1370.10">
    <property type="match status" value="1"/>
</dbReference>
<reference evidence="7 8" key="1">
    <citation type="journal article" date="2013" name="Environ. Microbiol.">
        <title>Genome analysis of Chitinivibrio alkaliphilus gen. nov., sp. nov., a novel extremely haloalkaliphilic anaerobic chitinolytic bacterium from the candidate phylum Termite Group 3.</title>
        <authorList>
            <person name="Sorokin D.Y."/>
            <person name="Gumerov V.M."/>
            <person name="Rakitin A.L."/>
            <person name="Beletsky A.V."/>
            <person name="Damste J.S."/>
            <person name="Muyzer G."/>
            <person name="Mardanov A.V."/>
            <person name="Ravin N.V."/>
        </authorList>
    </citation>
    <scope>NUCLEOTIDE SEQUENCE [LARGE SCALE GENOMIC DNA]</scope>
    <source>
        <strain evidence="7 8">ACht1</strain>
    </source>
</reference>
<dbReference type="STRING" id="1313304.CALK_1779"/>
<dbReference type="HAMAP" id="MF_01328_B">
    <property type="entry name" value="Ribosomal_uL4_B"/>
    <property type="match status" value="1"/>
</dbReference>
<dbReference type="EMBL" id="ASJR01000015">
    <property type="protein sequence ID" value="ERP31290.1"/>
    <property type="molecule type" value="Genomic_DNA"/>
</dbReference>
<dbReference type="RefSeq" id="WP_022637213.1">
    <property type="nucleotide sequence ID" value="NZ_ASJR01000015.1"/>
</dbReference>
<dbReference type="GO" id="GO:0006412">
    <property type="term" value="P:translation"/>
    <property type="evidence" value="ECO:0007669"/>
    <property type="project" value="UniProtKB-UniRule"/>
</dbReference>
<evidence type="ECO:0000313" key="7">
    <source>
        <dbReference type="EMBL" id="ERP31290.1"/>
    </source>
</evidence>
<comment type="subunit">
    <text evidence="5">Part of the 50S ribosomal subunit.</text>
</comment>
<evidence type="ECO:0000256" key="6">
    <source>
        <dbReference type="SAM" id="MobiDB-lite"/>
    </source>
</evidence>
<comment type="similarity">
    <text evidence="1 5">Belongs to the universal ribosomal protein uL4 family.</text>
</comment>
<dbReference type="PATRIC" id="fig|1313304.3.peg.1695"/>
<evidence type="ECO:0000256" key="3">
    <source>
        <dbReference type="ARBA" id="ARBA00023274"/>
    </source>
</evidence>
<dbReference type="GO" id="GO:0019843">
    <property type="term" value="F:rRNA binding"/>
    <property type="evidence" value="ECO:0007669"/>
    <property type="project" value="UniProtKB-UniRule"/>
</dbReference>
<dbReference type="SUPFAM" id="SSF52166">
    <property type="entry name" value="Ribosomal protein L4"/>
    <property type="match status" value="1"/>
</dbReference>
<dbReference type="InterPro" id="IPR023574">
    <property type="entry name" value="Ribosomal_uL4_dom_sf"/>
</dbReference>
<dbReference type="InterPro" id="IPR013005">
    <property type="entry name" value="Ribosomal_uL4-like"/>
</dbReference>
<dbReference type="Pfam" id="PF00573">
    <property type="entry name" value="Ribosomal_L4"/>
    <property type="match status" value="1"/>
</dbReference>
<dbReference type="Proteomes" id="UP000017148">
    <property type="component" value="Unassembled WGS sequence"/>
</dbReference>
<evidence type="ECO:0000256" key="5">
    <source>
        <dbReference type="HAMAP-Rule" id="MF_01328"/>
    </source>
</evidence>
<comment type="function">
    <text evidence="5">One of the primary rRNA binding proteins, this protein initially binds near the 5'-end of the 23S rRNA. It is important during the early stages of 50S assembly. It makes multiple contacts with different domains of the 23S rRNA in the assembled 50S subunit and ribosome.</text>
</comment>
<gene>
    <name evidence="5" type="primary">rplD</name>
    <name evidence="7" type="ORF">CALK_1779</name>
</gene>
<evidence type="ECO:0000313" key="8">
    <source>
        <dbReference type="Proteomes" id="UP000017148"/>
    </source>
</evidence>
<accession>U7DA32</accession>
<evidence type="ECO:0000256" key="2">
    <source>
        <dbReference type="ARBA" id="ARBA00022980"/>
    </source>
</evidence>
<dbReference type="GO" id="GO:1990904">
    <property type="term" value="C:ribonucleoprotein complex"/>
    <property type="evidence" value="ECO:0007669"/>
    <property type="project" value="UniProtKB-KW"/>
</dbReference>
<organism evidence="7 8">
    <name type="scientific">Chitinivibrio alkaliphilus ACht1</name>
    <dbReference type="NCBI Taxonomy" id="1313304"/>
    <lineage>
        <taxon>Bacteria</taxon>
        <taxon>Pseudomonadati</taxon>
        <taxon>Fibrobacterota</taxon>
        <taxon>Chitinivibrionia</taxon>
        <taxon>Chitinivibrionales</taxon>
        <taxon>Chitinivibrionaceae</taxon>
        <taxon>Chitinivibrio</taxon>
    </lineage>
</organism>
<dbReference type="GO" id="GO:0005840">
    <property type="term" value="C:ribosome"/>
    <property type="evidence" value="ECO:0007669"/>
    <property type="project" value="UniProtKB-KW"/>
</dbReference>
<dbReference type="PANTHER" id="PTHR10746:SF6">
    <property type="entry name" value="LARGE RIBOSOMAL SUBUNIT PROTEIN UL4M"/>
    <property type="match status" value="1"/>
</dbReference>
<keyword evidence="3 5" id="KW-0687">Ribonucleoprotein</keyword>
<evidence type="ECO:0000256" key="1">
    <source>
        <dbReference type="ARBA" id="ARBA00010528"/>
    </source>
</evidence>
<dbReference type="eggNOG" id="COG0088">
    <property type="taxonomic scope" value="Bacteria"/>
</dbReference>